<feature type="compositionally biased region" description="Basic and acidic residues" evidence="2">
    <location>
        <begin position="400"/>
        <end position="433"/>
    </location>
</feature>
<feature type="region of interest" description="Disordered" evidence="2">
    <location>
        <begin position="390"/>
        <end position="433"/>
    </location>
</feature>
<feature type="coiled-coil region" evidence="1">
    <location>
        <begin position="196"/>
        <end position="248"/>
    </location>
</feature>
<proteinExistence type="predicted"/>
<evidence type="ECO:0000256" key="1">
    <source>
        <dbReference type="SAM" id="Coils"/>
    </source>
</evidence>
<comment type="caution">
    <text evidence="3">The sequence shown here is derived from an EMBL/GenBank/DDBJ whole genome shotgun (WGS) entry which is preliminary data.</text>
</comment>
<dbReference type="EMBL" id="BKCJ010009823">
    <property type="protein sequence ID" value="GEU88783.1"/>
    <property type="molecule type" value="Genomic_DNA"/>
</dbReference>
<keyword evidence="1" id="KW-0175">Coiled coil</keyword>
<protein>
    <recommendedName>
        <fullName evidence="4">Xylulose kinase-1</fullName>
    </recommendedName>
</protein>
<organism evidence="3">
    <name type="scientific">Tanacetum cinerariifolium</name>
    <name type="common">Dalmatian daisy</name>
    <name type="synonym">Chrysanthemum cinerariifolium</name>
    <dbReference type="NCBI Taxonomy" id="118510"/>
    <lineage>
        <taxon>Eukaryota</taxon>
        <taxon>Viridiplantae</taxon>
        <taxon>Streptophyta</taxon>
        <taxon>Embryophyta</taxon>
        <taxon>Tracheophyta</taxon>
        <taxon>Spermatophyta</taxon>
        <taxon>Magnoliopsida</taxon>
        <taxon>eudicotyledons</taxon>
        <taxon>Gunneridae</taxon>
        <taxon>Pentapetalae</taxon>
        <taxon>asterids</taxon>
        <taxon>campanulids</taxon>
        <taxon>Asterales</taxon>
        <taxon>Asteraceae</taxon>
        <taxon>Asteroideae</taxon>
        <taxon>Anthemideae</taxon>
        <taxon>Anthemidinae</taxon>
        <taxon>Tanacetum</taxon>
    </lineage>
</organism>
<evidence type="ECO:0000256" key="2">
    <source>
        <dbReference type="SAM" id="MobiDB-lite"/>
    </source>
</evidence>
<feature type="compositionally biased region" description="Basic residues" evidence="2">
    <location>
        <begin position="390"/>
        <end position="399"/>
    </location>
</feature>
<name>A0A6L2NRK3_TANCI</name>
<evidence type="ECO:0008006" key="4">
    <source>
        <dbReference type="Google" id="ProtNLM"/>
    </source>
</evidence>
<reference evidence="3" key="1">
    <citation type="journal article" date="2019" name="Sci. Rep.">
        <title>Draft genome of Tanacetum cinerariifolium, the natural source of mosquito coil.</title>
        <authorList>
            <person name="Yamashiro T."/>
            <person name="Shiraishi A."/>
            <person name="Satake H."/>
            <person name="Nakayama K."/>
        </authorList>
    </citation>
    <scope>NUCLEOTIDE SEQUENCE</scope>
</reference>
<dbReference type="AlphaFoldDB" id="A0A6L2NRK3"/>
<feature type="region of interest" description="Disordered" evidence="2">
    <location>
        <begin position="138"/>
        <end position="164"/>
    </location>
</feature>
<evidence type="ECO:0000313" key="3">
    <source>
        <dbReference type="EMBL" id="GEU88783.1"/>
    </source>
</evidence>
<accession>A0A6L2NRK3</accession>
<gene>
    <name evidence="3" type="ORF">Tci_060761</name>
</gene>
<feature type="compositionally biased region" description="Basic residues" evidence="2">
    <location>
        <begin position="152"/>
        <end position="164"/>
    </location>
</feature>
<sequence>MSTTTFTKTHNLIAFLEKPSKSDGFKQIVDFLNANQIKYALTVSPTIYPACIKQFWTTFKIKSVNDDVWLQALVDGKKVVITEASIRHDLKLNDAEGTSCLSNAVIFEELARMEVVTPLFGTMMVQVVKEVGDLPTAVQDTPIPDAPSSSQHQRKHKPKRKKRKKIEVSLIELHREDHVPTTFNDLLLSGEDRMQLKELMVLCTNLQNKVLNMENKVIKMKSSYKAKIAELESRVEKLKEENKRKYADAEVNLENVFNLDMAHEETVLSMQDVTDADVKEVTKEMVEVITSAKIIVDEVSTTGGELNAANEKPVSDVPTNITTAQPIKKAHIAIEEEVARRIEAEWNVDIKDNIDWNKVVERRLDLHLKKDTTTFKPCSRKAQRWMQKRIIAPRKRTRKEKVEKDQNVKKQKSDELEQNNTEKQKLEEQQEAEELKRNLEIVHDDEDDVFVNVTPLSSKPLTIMDYKIYKEGKKEHF</sequence>